<dbReference type="PANTHER" id="PTHR18964:SF149">
    <property type="entry name" value="BIFUNCTIONAL UDP-N-ACETYLGLUCOSAMINE 2-EPIMERASE_N-ACETYLMANNOSAMINE KINASE"/>
    <property type="match status" value="1"/>
</dbReference>
<dbReference type="STRING" id="762211.BSTEL_0924"/>
<dbReference type="GO" id="GO:0004340">
    <property type="term" value="F:glucokinase activity"/>
    <property type="evidence" value="ECO:0007669"/>
    <property type="project" value="UniProtKB-EC"/>
</dbReference>
<dbReference type="Gene3D" id="3.30.420.40">
    <property type="match status" value="2"/>
</dbReference>
<dbReference type="Pfam" id="PF00480">
    <property type="entry name" value="ROK"/>
    <property type="match status" value="1"/>
</dbReference>
<dbReference type="SUPFAM" id="SSF46785">
    <property type="entry name" value="Winged helix' DNA-binding domain"/>
    <property type="match status" value="1"/>
</dbReference>
<evidence type="ECO:0000256" key="2">
    <source>
        <dbReference type="SAM" id="MobiDB-lite"/>
    </source>
</evidence>
<dbReference type="InterPro" id="IPR043129">
    <property type="entry name" value="ATPase_NBD"/>
</dbReference>
<evidence type="ECO:0000313" key="3">
    <source>
        <dbReference type="EMBL" id="KFJ01202.1"/>
    </source>
</evidence>
<sequence>MAPHTPAKSLPLKVPGGQLTKASPSDVRRMNRSLIFNLLFPSDARSRAELSRITGLSRVAVSDVVNGMIDEGLIRENGHETNANGKGKRATLLTVDPMRLHVIGIDLSQDHLIEGAVTDLKGTPQNHMEIALEPDARLETDAIIQLVDQLRADVDDDSIIGIGIAAPGVVSGGVVRESTALGWRDVDLASIVESRFTVPVTVVNDTVGSMYTERFFGEAGPNLMFVKVDQGIAAATLIDDVPALGEHDAGGEIGHISLDPDQGPQCPCGKRGCMETLIGAHALRARMAGTDADGRTAILNDAGTYFASAIAMSMGLLDIGDVCVYGPADIINSTFLDAAQNRLDAMTASTFHQRTRVRRCQRGAGIALRGAAIAVVLHHLESA</sequence>
<evidence type="ECO:0000256" key="1">
    <source>
        <dbReference type="ARBA" id="ARBA00006479"/>
    </source>
</evidence>
<dbReference type="Proteomes" id="UP000029004">
    <property type="component" value="Unassembled WGS sequence"/>
</dbReference>
<dbReference type="OrthoDB" id="9810372at2"/>
<comment type="caution">
    <text evidence="3">The sequence shown here is derived from an EMBL/GenBank/DDBJ whole genome shotgun (WGS) entry which is preliminary data.</text>
</comment>
<dbReference type="eggNOG" id="COG1940">
    <property type="taxonomic scope" value="Bacteria"/>
</dbReference>
<name>A0A087E0A1_9BIFI</name>
<evidence type="ECO:0000313" key="4">
    <source>
        <dbReference type="Proteomes" id="UP000029004"/>
    </source>
</evidence>
<dbReference type="PANTHER" id="PTHR18964">
    <property type="entry name" value="ROK (REPRESSOR, ORF, KINASE) FAMILY"/>
    <property type="match status" value="1"/>
</dbReference>
<organism evidence="3 4">
    <name type="scientific">Bifidobacterium stellenboschense</name>
    <dbReference type="NCBI Taxonomy" id="762211"/>
    <lineage>
        <taxon>Bacteria</taxon>
        <taxon>Bacillati</taxon>
        <taxon>Actinomycetota</taxon>
        <taxon>Actinomycetes</taxon>
        <taxon>Bifidobacteriales</taxon>
        <taxon>Bifidobacteriaceae</taxon>
        <taxon>Bifidobacterium</taxon>
    </lineage>
</organism>
<dbReference type="InterPro" id="IPR036388">
    <property type="entry name" value="WH-like_DNA-bd_sf"/>
</dbReference>
<reference evidence="3 4" key="1">
    <citation type="submission" date="2014-03" db="EMBL/GenBank/DDBJ databases">
        <title>Genomics of Bifidobacteria.</title>
        <authorList>
            <person name="Ventura M."/>
            <person name="Milani C."/>
            <person name="Lugli G.A."/>
        </authorList>
    </citation>
    <scope>NUCLEOTIDE SEQUENCE [LARGE SCALE GENOMIC DNA]</scope>
    <source>
        <strain evidence="3 4">DSM 23968</strain>
    </source>
</reference>
<feature type="region of interest" description="Disordered" evidence="2">
    <location>
        <begin position="1"/>
        <end position="25"/>
    </location>
</feature>
<protein>
    <submittedName>
        <fullName evidence="3">Sugar kinase</fullName>
        <ecNumber evidence="3">2.7.1.2</ecNumber>
    </submittedName>
</protein>
<dbReference type="RefSeq" id="WP_051922733.1">
    <property type="nucleotide sequence ID" value="NZ_JGZP01000003.1"/>
</dbReference>
<dbReference type="AlphaFoldDB" id="A0A087E0A1"/>
<keyword evidence="3" id="KW-0808">Transferase</keyword>
<gene>
    <name evidence="3" type="ORF">BSTEL_0924</name>
</gene>
<keyword evidence="4" id="KW-1185">Reference proteome</keyword>
<dbReference type="Gene3D" id="1.10.10.10">
    <property type="entry name" value="Winged helix-like DNA-binding domain superfamily/Winged helix DNA-binding domain"/>
    <property type="match status" value="1"/>
</dbReference>
<accession>A0A087E0A1</accession>
<dbReference type="SUPFAM" id="SSF53067">
    <property type="entry name" value="Actin-like ATPase domain"/>
    <property type="match status" value="1"/>
</dbReference>
<proteinExistence type="inferred from homology"/>
<dbReference type="EMBL" id="JGZP01000003">
    <property type="protein sequence ID" value="KFJ01202.1"/>
    <property type="molecule type" value="Genomic_DNA"/>
</dbReference>
<dbReference type="EC" id="2.7.1.2" evidence="3"/>
<keyword evidence="3" id="KW-0418">Kinase</keyword>
<dbReference type="InterPro" id="IPR000600">
    <property type="entry name" value="ROK"/>
</dbReference>
<comment type="similarity">
    <text evidence="1">Belongs to the ROK (NagC/XylR) family.</text>
</comment>
<dbReference type="InterPro" id="IPR036390">
    <property type="entry name" value="WH_DNA-bd_sf"/>
</dbReference>